<feature type="domain" description="Ycf2 N-terminal" evidence="2">
    <location>
        <begin position="139"/>
        <end position="239"/>
    </location>
</feature>
<protein>
    <recommendedName>
        <fullName evidence="2">Ycf2 N-terminal domain-containing protein</fullName>
    </recommendedName>
</protein>
<feature type="domain" description="Ycf2 N-terminal" evidence="2">
    <location>
        <begin position="39"/>
        <end position="96"/>
    </location>
</feature>
<dbReference type="Pfam" id="PF05695">
    <property type="entry name" value="Ycf2"/>
    <property type="match status" value="4"/>
</dbReference>
<sequence length="246" mass="28883">MLNIFKIIPYLQNTVPIDPVSSDPGCDMIPKDEPEDSFEERSQEMADLFTLSIIELDLVYHKRLAFYIDSYGLDQKQFLNDVFNSRDESKKRSLLVGFINRDPNAYRYKWFNRSKNFLEHFVSEQKSLIALYKSPPLLLGKKLLFFLSKSLLFLSKFLVFLSNSLPFFFVSCGNTRIHRFKIYIYELKVLNDQLYNMLLESIGLQFVHLKKLKAFLLDSHDTIYKSKFLINGETISPFCSIRYQSG</sequence>
<reference evidence="3" key="1">
    <citation type="submission" date="2022-04" db="EMBL/GenBank/DDBJ databases">
        <title>Carnegiea gigantea Genome sequencing and assembly v2.</title>
        <authorList>
            <person name="Copetti D."/>
            <person name="Sanderson M.J."/>
            <person name="Burquez A."/>
            <person name="Wojciechowski M.F."/>
        </authorList>
    </citation>
    <scope>NUCLEOTIDE SEQUENCE</scope>
    <source>
        <strain evidence="3">SGP5-SGP5p</strain>
        <tissue evidence="3">Aerial part</tissue>
    </source>
</reference>
<keyword evidence="1" id="KW-0812">Transmembrane</keyword>
<evidence type="ECO:0000313" key="4">
    <source>
        <dbReference type="Proteomes" id="UP001153076"/>
    </source>
</evidence>
<feature type="domain" description="Ycf2 N-terminal" evidence="2">
    <location>
        <begin position="99"/>
        <end position="128"/>
    </location>
</feature>
<feature type="domain" description="Ycf2 N-terminal" evidence="2">
    <location>
        <begin position="1"/>
        <end position="35"/>
    </location>
</feature>
<dbReference type="Proteomes" id="UP001153076">
    <property type="component" value="Unassembled WGS sequence"/>
</dbReference>
<evidence type="ECO:0000313" key="3">
    <source>
        <dbReference type="EMBL" id="KAJ8429315.1"/>
    </source>
</evidence>
<dbReference type="AlphaFoldDB" id="A0A9Q1Q5H7"/>
<accession>A0A9Q1Q5H7</accession>
<gene>
    <name evidence="3" type="ORF">Cgig2_025071</name>
</gene>
<proteinExistence type="predicted"/>
<feature type="transmembrane region" description="Helical" evidence="1">
    <location>
        <begin position="151"/>
        <end position="170"/>
    </location>
</feature>
<keyword evidence="1" id="KW-1133">Transmembrane helix</keyword>
<comment type="caution">
    <text evidence="3">The sequence shown here is derived from an EMBL/GenBank/DDBJ whole genome shotgun (WGS) entry which is preliminary data.</text>
</comment>
<keyword evidence="1" id="KW-0472">Membrane</keyword>
<dbReference type="OrthoDB" id="1669967at2759"/>
<name>A0A9Q1Q5H7_9CARY</name>
<evidence type="ECO:0000256" key="1">
    <source>
        <dbReference type="SAM" id="Phobius"/>
    </source>
</evidence>
<keyword evidence="4" id="KW-1185">Reference proteome</keyword>
<dbReference type="InterPro" id="IPR056777">
    <property type="entry name" value="Ycf2_N"/>
</dbReference>
<dbReference type="EMBL" id="JAKOGI010000908">
    <property type="protein sequence ID" value="KAJ8429315.1"/>
    <property type="molecule type" value="Genomic_DNA"/>
</dbReference>
<evidence type="ECO:0000259" key="2">
    <source>
        <dbReference type="Pfam" id="PF05695"/>
    </source>
</evidence>
<organism evidence="3 4">
    <name type="scientific">Carnegiea gigantea</name>
    <dbReference type="NCBI Taxonomy" id="171969"/>
    <lineage>
        <taxon>Eukaryota</taxon>
        <taxon>Viridiplantae</taxon>
        <taxon>Streptophyta</taxon>
        <taxon>Embryophyta</taxon>
        <taxon>Tracheophyta</taxon>
        <taxon>Spermatophyta</taxon>
        <taxon>Magnoliopsida</taxon>
        <taxon>eudicotyledons</taxon>
        <taxon>Gunneridae</taxon>
        <taxon>Pentapetalae</taxon>
        <taxon>Caryophyllales</taxon>
        <taxon>Cactineae</taxon>
        <taxon>Cactaceae</taxon>
        <taxon>Cactoideae</taxon>
        <taxon>Echinocereeae</taxon>
        <taxon>Carnegiea</taxon>
    </lineage>
</organism>